<dbReference type="GeneID" id="27678404"/>
<comment type="subcellular location">
    <subcellularLocation>
        <location evidence="1">Membrane</location>
        <topology evidence="1">Multi-pass membrane protein</topology>
    </subcellularLocation>
</comment>
<evidence type="ECO:0000256" key="2">
    <source>
        <dbReference type="ARBA" id="ARBA00008335"/>
    </source>
</evidence>
<dbReference type="HOGENOM" id="CLU_318086_0_0_1"/>
<feature type="transmembrane region" description="Helical" evidence="7">
    <location>
        <begin position="837"/>
        <end position="860"/>
    </location>
</feature>
<dbReference type="InterPro" id="IPR011701">
    <property type="entry name" value="MFS"/>
</dbReference>
<dbReference type="STRING" id="27334.A0A0A2JEG6"/>
<dbReference type="GO" id="GO:0016020">
    <property type="term" value="C:membrane"/>
    <property type="evidence" value="ECO:0007669"/>
    <property type="project" value="UniProtKB-SubCell"/>
</dbReference>
<keyword evidence="10" id="KW-1185">Reference proteome</keyword>
<dbReference type="InterPro" id="IPR020846">
    <property type="entry name" value="MFS_dom"/>
</dbReference>
<dbReference type="InterPro" id="IPR036259">
    <property type="entry name" value="MFS_trans_sf"/>
</dbReference>
<feature type="transmembrane region" description="Helical" evidence="7">
    <location>
        <begin position="516"/>
        <end position="539"/>
    </location>
</feature>
<keyword evidence="3" id="KW-0813">Transport</keyword>
<dbReference type="Pfam" id="PF07690">
    <property type="entry name" value="MFS_1"/>
    <property type="match status" value="1"/>
</dbReference>
<sequence>MNIKYISDIERYIIYDQLHAVAVWAAQAVDTRLELLRNPATSLPESYATNSPPLILIGGKSLATYQLVNELSTALSSKFSSLVRLPSIESLNTVTIPDGATVLGLSELDEPLMREVTDERIEALKGLWRSVRNILWVSKGARAEQPYSYMMFGIGTVVKFEQPNINFRLLYLDILDKETSSIISAVDDLLWSSEPEVFIENNQMLIPRLYLSSRQNLRANSSSRAIFEQVDPARADVKLVGSGDSFQLEEVSPLRVPQLRLTGGAPVMIRCHVLLYNLIKAAVSQEAAKDRVNVQFTTCSRQSGGELIWIHHAIPARLIKEKSPRGTLVFVNFAAPEGPDTHVARTMETCVPEDCVIVSTASLFCDKLYTRPEAEFAQLGDVLQAAWKSVMERPQSDSQFVNGWMAQHGAGCSVLTSRNPKHEVENGTKRVTMKNPHHEDHVKDIIETENSAYPNEEIINSFSPEEQKKIIRRVDIRLVVTMGCLFIVSLLDRTNLGAASVAGMQKELGMNASNNGYSIISLVFFVTYTLFQIPATVIIRTLGPRIFLAGIVTLWGGVMIGFGFVKNWESMAGLRAILGGLEAGLFPGSVYLLSTWYPRYELQKRNSVFFLIGSVASGFGGILAYGLSQMDGLGGLSGWRWIFIIEGLLTCVLGLGSYILLVDFPDKAPKSWKFLNQTEASFIITTIERDRADTTFEPFSLQKYLAYGKDSKVWAYAILYMLATMPSYAIAYFLPIILQESMHFSVVKAQCLVAPPYAFAGVVMYIQAVYSDKWRLRGPIIVGNALVAILGLALLGFLKDPAPRYFGVFLATAAANANCPAMVSWQSNNIRGQWKRAFTSATSIGGGSMGGIIATTVFRAQDAPDYIPGLIAAILANGLIVVVAGLLTLKYNRANKRVDAGGKPIERKIGFKYTY</sequence>
<feature type="transmembrane region" description="Helical" evidence="7">
    <location>
        <begin position="746"/>
        <end position="766"/>
    </location>
</feature>
<feature type="domain" description="Major facilitator superfamily (MFS) profile" evidence="8">
    <location>
        <begin position="478"/>
        <end position="896"/>
    </location>
</feature>
<dbReference type="PANTHER" id="PTHR43791:SF47">
    <property type="entry name" value="MAJOR FACILITATOR SUPERFAMILY (MFS) PROFILE DOMAIN-CONTAINING PROTEIN-RELATED"/>
    <property type="match status" value="1"/>
</dbReference>
<evidence type="ECO:0000313" key="10">
    <source>
        <dbReference type="Proteomes" id="UP000030143"/>
    </source>
</evidence>
<comment type="caution">
    <text evidence="9">The sequence shown here is derived from an EMBL/GenBank/DDBJ whole genome shotgun (WGS) entry which is preliminary data.</text>
</comment>
<dbReference type="PROSITE" id="PS50850">
    <property type="entry name" value="MFS"/>
    <property type="match status" value="1"/>
</dbReference>
<evidence type="ECO:0000256" key="1">
    <source>
        <dbReference type="ARBA" id="ARBA00004141"/>
    </source>
</evidence>
<feature type="transmembrane region" description="Helical" evidence="7">
    <location>
        <begin position="608"/>
        <end position="627"/>
    </location>
</feature>
<evidence type="ECO:0000259" key="8">
    <source>
        <dbReference type="PROSITE" id="PS50850"/>
    </source>
</evidence>
<dbReference type="PANTHER" id="PTHR43791">
    <property type="entry name" value="PERMEASE-RELATED"/>
    <property type="match status" value="1"/>
</dbReference>
<comment type="similarity">
    <text evidence="2">Belongs to the major facilitator superfamily.</text>
</comment>
<protein>
    <submittedName>
        <fullName evidence="9">Major facilitator superfamily domain, general substrate transporter</fullName>
    </submittedName>
</protein>
<feature type="transmembrane region" description="Helical" evidence="7">
    <location>
        <begin position="713"/>
        <end position="734"/>
    </location>
</feature>
<feature type="transmembrane region" description="Helical" evidence="7">
    <location>
        <begin position="866"/>
        <end position="889"/>
    </location>
</feature>
<dbReference type="GO" id="GO:0022857">
    <property type="term" value="F:transmembrane transporter activity"/>
    <property type="evidence" value="ECO:0007669"/>
    <property type="project" value="InterPro"/>
</dbReference>
<feature type="transmembrane region" description="Helical" evidence="7">
    <location>
        <begin position="546"/>
        <end position="565"/>
    </location>
</feature>
<dbReference type="Proteomes" id="UP000030143">
    <property type="component" value="Unassembled WGS sequence"/>
</dbReference>
<name>A0A0A2JEG6_PENEN</name>
<dbReference type="FunFam" id="1.20.1250.20:FF:000013">
    <property type="entry name" value="MFS general substrate transporter"/>
    <property type="match status" value="1"/>
</dbReference>
<keyword evidence="4 7" id="KW-0812">Transmembrane</keyword>
<evidence type="ECO:0000313" key="9">
    <source>
        <dbReference type="EMBL" id="KGO53068.1"/>
    </source>
</evidence>
<evidence type="ECO:0000256" key="3">
    <source>
        <dbReference type="ARBA" id="ARBA00022448"/>
    </source>
</evidence>
<dbReference type="AlphaFoldDB" id="A0A0A2JEG6"/>
<dbReference type="Gene3D" id="1.20.1250.20">
    <property type="entry name" value="MFS general substrate transporter like domains"/>
    <property type="match status" value="2"/>
</dbReference>
<reference evidence="9 10" key="1">
    <citation type="journal article" date="2015" name="Mol. Plant Microbe Interact.">
        <title>Genome, transcriptome, and functional analyses of Penicillium expansum provide new insights into secondary metabolism and pathogenicity.</title>
        <authorList>
            <person name="Ballester A.R."/>
            <person name="Marcet-Houben M."/>
            <person name="Levin E."/>
            <person name="Sela N."/>
            <person name="Selma-Lazaro C."/>
            <person name="Carmona L."/>
            <person name="Wisniewski M."/>
            <person name="Droby S."/>
            <person name="Gonzalez-Candelas L."/>
            <person name="Gabaldon T."/>
        </authorList>
    </citation>
    <scope>NUCLEOTIDE SEQUENCE [LARGE SCALE GENOMIC DNA]</scope>
    <source>
        <strain evidence="9 10">MD-8</strain>
    </source>
</reference>
<keyword evidence="5 7" id="KW-1133">Transmembrane helix</keyword>
<dbReference type="RefSeq" id="XP_016595707.1">
    <property type="nucleotide sequence ID" value="XM_016742985.1"/>
</dbReference>
<dbReference type="FunFam" id="1.20.1250.20:FF:000511">
    <property type="entry name" value="MFS general substrate transporter"/>
    <property type="match status" value="1"/>
</dbReference>
<organism evidence="9 10">
    <name type="scientific">Penicillium expansum</name>
    <name type="common">Blue mold rot fungus</name>
    <dbReference type="NCBI Taxonomy" id="27334"/>
    <lineage>
        <taxon>Eukaryota</taxon>
        <taxon>Fungi</taxon>
        <taxon>Dikarya</taxon>
        <taxon>Ascomycota</taxon>
        <taxon>Pezizomycotina</taxon>
        <taxon>Eurotiomycetes</taxon>
        <taxon>Eurotiomycetidae</taxon>
        <taxon>Eurotiales</taxon>
        <taxon>Aspergillaceae</taxon>
        <taxon>Penicillium</taxon>
    </lineage>
</organism>
<keyword evidence="6 7" id="KW-0472">Membrane</keyword>
<evidence type="ECO:0000256" key="6">
    <source>
        <dbReference type="ARBA" id="ARBA00023136"/>
    </source>
</evidence>
<gene>
    <name evidence="9" type="ORF">PEX2_057110</name>
</gene>
<evidence type="ECO:0000256" key="4">
    <source>
        <dbReference type="ARBA" id="ARBA00022692"/>
    </source>
</evidence>
<feature type="transmembrane region" description="Helical" evidence="7">
    <location>
        <begin position="804"/>
        <end position="825"/>
    </location>
</feature>
<dbReference type="SUPFAM" id="SSF103473">
    <property type="entry name" value="MFS general substrate transporter"/>
    <property type="match status" value="1"/>
</dbReference>
<dbReference type="EMBL" id="JQFZ01000252">
    <property type="protein sequence ID" value="KGO53068.1"/>
    <property type="molecule type" value="Genomic_DNA"/>
</dbReference>
<proteinExistence type="inferred from homology"/>
<dbReference type="VEuPathDB" id="FungiDB:PEXP_035530"/>
<evidence type="ECO:0000256" key="5">
    <source>
        <dbReference type="ARBA" id="ARBA00022989"/>
    </source>
</evidence>
<accession>A0A0A2JEG6</accession>
<feature type="transmembrane region" description="Helical" evidence="7">
    <location>
        <begin position="639"/>
        <end position="661"/>
    </location>
</feature>
<feature type="transmembrane region" description="Helical" evidence="7">
    <location>
        <begin position="778"/>
        <end position="798"/>
    </location>
</feature>
<feature type="transmembrane region" description="Helical" evidence="7">
    <location>
        <begin position="577"/>
        <end position="596"/>
    </location>
</feature>
<evidence type="ECO:0000256" key="7">
    <source>
        <dbReference type="SAM" id="Phobius"/>
    </source>
</evidence>